<proteinExistence type="inferred from homology"/>
<dbReference type="Gene3D" id="1.10.3470.10">
    <property type="entry name" value="ABC transporter involved in vitamin B12 uptake, BtuC"/>
    <property type="match status" value="1"/>
</dbReference>
<evidence type="ECO:0000313" key="9">
    <source>
        <dbReference type="EMBL" id="MDT3767111.1"/>
    </source>
</evidence>
<evidence type="ECO:0000313" key="10">
    <source>
        <dbReference type="Proteomes" id="UP001247542"/>
    </source>
</evidence>
<keyword evidence="3 6" id="KW-0812">Transmembrane</keyword>
<dbReference type="CDD" id="cd06550">
    <property type="entry name" value="TM_ABC_iron-siderophores_like"/>
    <property type="match status" value="1"/>
</dbReference>
<feature type="region of interest" description="Disordered" evidence="7">
    <location>
        <begin position="290"/>
        <end position="324"/>
    </location>
</feature>
<evidence type="ECO:0000256" key="2">
    <source>
        <dbReference type="ARBA" id="ARBA00008034"/>
    </source>
</evidence>
<gene>
    <name evidence="9" type="ORF">QS713_03385</name>
</gene>
<feature type="transmembrane region" description="Helical" evidence="8">
    <location>
        <begin position="21"/>
        <end position="42"/>
    </location>
</feature>
<dbReference type="RefSeq" id="WP_313272448.1">
    <property type="nucleotide sequence ID" value="NZ_JASXSX010000001.1"/>
</dbReference>
<feature type="transmembrane region" description="Helical" evidence="8">
    <location>
        <begin position="204"/>
        <end position="221"/>
    </location>
</feature>
<organism evidence="9 10">
    <name type="scientific">Gleimia hominis</name>
    <dbReference type="NCBI Taxonomy" id="595468"/>
    <lineage>
        <taxon>Bacteria</taxon>
        <taxon>Bacillati</taxon>
        <taxon>Actinomycetota</taxon>
        <taxon>Actinomycetes</taxon>
        <taxon>Actinomycetales</taxon>
        <taxon>Actinomycetaceae</taxon>
        <taxon>Gleimia</taxon>
    </lineage>
</organism>
<evidence type="ECO:0000256" key="1">
    <source>
        <dbReference type="ARBA" id="ARBA00004141"/>
    </source>
</evidence>
<comment type="similarity">
    <text evidence="2 6">Belongs to the ABC-3 integral membrane protein family.</text>
</comment>
<name>A0ABU3I9R5_9ACTO</name>
<dbReference type="InterPro" id="IPR037294">
    <property type="entry name" value="ABC_BtuC-like"/>
</dbReference>
<feature type="transmembrane region" description="Helical" evidence="8">
    <location>
        <begin position="141"/>
        <end position="158"/>
    </location>
</feature>
<protein>
    <submittedName>
        <fullName evidence="9">Anchored repeat-type ABC transporter permease subunit</fullName>
    </submittedName>
</protein>
<dbReference type="InterPro" id="IPR001626">
    <property type="entry name" value="ABC_TroCD"/>
</dbReference>
<keyword evidence="10" id="KW-1185">Reference proteome</keyword>
<keyword evidence="4 8" id="KW-1133">Transmembrane helix</keyword>
<evidence type="ECO:0000256" key="4">
    <source>
        <dbReference type="ARBA" id="ARBA00022989"/>
    </source>
</evidence>
<comment type="subcellular location">
    <subcellularLocation>
        <location evidence="6">Cell membrane</location>
        <topology evidence="6">Multi-pass membrane protein</topology>
    </subcellularLocation>
    <subcellularLocation>
        <location evidence="1">Membrane</location>
        <topology evidence="1">Multi-pass membrane protein</topology>
    </subcellularLocation>
</comment>
<accession>A0ABU3I9R5</accession>
<dbReference type="SUPFAM" id="SSF81345">
    <property type="entry name" value="ABC transporter involved in vitamin B12 uptake, BtuC"/>
    <property type="match status" value="1"/>
</dbReference>
<dbReference type="NCBIfam" id="TIGR03770">
    <property type="entry name" value="anch_rpt_perm"/>
    <property type="match status" value="1"/>
</dbReference>
<dbReference type="EMBL" id="JASXSX010000001">
    <property type="protein sequence ID" value="MDT3767111.1"/>
    <property type="molecule type" value="Genomic_DNA"/>
</dbReference>
<feature type="transmembrane region" description="Helical" evidence="8">
    <location>
        <begin position="228"/>
        <end position="247"/>
    </location>
</feature>
<keyword evidence="6" id="KW-0813">Transport</keyword>
<dbReference type="PANTHER" id="PTHR30477:SF13">
    <property type="entry name" value="IRON TRANSPORT SYSTEM MEMBRANE PROTEIN HI_0360-RELATED"/>
    <property type="match status" value="1"/>
</dbReference>
<feature type="transmembrane region" description="Helical" evidence="8">
    <location>
        <begin position="253"/>
        <end position="272"/>
    </location>
</feature>
<feature type="transmembrane region" description="Helical" evidence="8">
    <location>
        <begin position="179"/>
        <end position="198"/>
    </location>
</feature>
<comment type="caution">
    <text evidence="9">The sequence shown here is derived from an EMBL/GenBank/DDBJ whole genome shotgun (WGS) entry which is preliminary data.</text>
</comment>
<dbReference type="InterPro" id="IPR022392">
    <property type="entry name" value="Anch_rpt-typ_ABC_trnsprt_perm"/>
</dbReference>
<feature type="transmembrane region" description="Helical" evidence="8">
    <location>
        <begin position="62"/>
        <end position="87"/>
    </location>
</feature>
<keyword evidence="5 8" id="KW-0472">Membrane</keyword>
<evidence type="ECO:0000256" key="8">
    <source>
        <dbReference type="SAM" id="Phobius"/>
    </source>
</evidence>
<dbReference type="PANTHER" id="PTHR30477">
    <property type="entry name" value="ABC-TRANSPORTER METAL-BINDING PROTEIN"/>
    <property type="match status" value="1"/>
</dbReference>
<evidence type="ECO:0000256" key="7">
    <source>
        <dbReference type="SAM" id="MobiDB-lite"/>
    </source>
</evidence>
<feature type="transmembrane region" description="Helical" evidence="8">
    <location>
        <begin position="99"/>
        <end position="121"/>
    </location>
</feature>
<evidence type="ECO:0000256" key="5">
    <source>
        <dbReference type="ARBA" id="ARBA00023136"/>
    </source>
</evidence>
<evidence type="ECO:0000256" key="3">
    <source>
        <dbReference type="ARBA" id="ARBA00022692"/>
    </source>
</evidence>
<evidence type="ECO:0000256" key="6">
    <source>
        <dbReference type="RuleBase" id="RU003943"/>
    </source>
</evidence>
<dbReference type="Proteomes" id="UP001247542">
    <property type="component" value="Unassembled WGS sequence"/>
</dbReference>
<sequence length="324" mass="34091">MISFFDFLLDMTNPVLSFLPKALIIAVLAATLCGIVGTHVVLRGMAFIGDAVAHAVFPGIAIAFVLGGSLVAGGAIAGVSVAVLVAVLSQHRRIKEDALIGILFAGAFAVGVIVISTSQAYSASLSSFLFGSITGVTNWDIAVTAGIGMLVLTPLMVWHKHLTMVALDREMARAMGLPVMLLDILLYACVAGAVVISVRTIGNVLVLALLVAPPAAARMLTDRMVPMMALAATLGGVGSFFGLYFSWALDIPTGASIVCVLTLIFIVLFLVAPRRGLLTARFQRNRALPSGEETNLPARGTAREETNEHACEETNERARETARC</sequence>
<reference evidence="9 10" key="1">
    <citation type="submission" date="2023-06" db="EMBL/GenBank/DDBJ databases">
        <title>Draft genome sequence of Gleimia hominis type strain CCUG 57540T.</title>
        <authorList>
            <person name="Salva-Serra F."/>
            <person name="Cardew S."/>
            <person name="Jensie Markopoulos S."/>
            <person name="Ohlen M."/>
            <person name="Inganas E."/>
            <person name="Svensson-Stadler L."/>
            <person name="Moore E.R.B."/>
        </authorList>
    </citation>
    <scope>NUCLEOTIDE SEQUENCE [LARGE SCALE GENOMIC DNA]</scope>
    <source>
        <strain evidence="9 10">CCUG 57540</strain>
    </source>
</reference>
<dbReference type="Pfam" id="PF00950">
    <property type="entry name" value="ABC-3"/>
    <property type="match status" value="1"/>
</dbReference>
<feature type="compositionally biased region" description="Basic and acidic residues" evidence="7">
    <location>
        <begin position="301"/>
        <end position="324"/>
    </location>
</feature>